<comment type="caution">
    <text evidence="5">The sequence shown here is derived from an EMBL/GenBank/DDBJ whole genome shotgun (WGS) entry which is preliminary data.</text>
</comment>
<feature type="compositionally biased region" description="Low complexity" evidence="1">
    <location>
        <begin position="761"/>
        <end position="775"/>
    </location>
</feature>
<sequence length="1014" mass="113425">MTRIRYEFARPVLLVLALATPTIAAEPEKVAGANYPLAQKFSREFVARNVHESTVTPQWIGKTDQFWYQTRTSEGTTYWRVDPAKKTREALFDAGKLAAALSESTKKPLDAATVSLSRVSVAEDGKKLKFVFDEYQYEYDIAAGTLTKGAKAPRTGFQPTPETLARMTEEQRRQFEEIRDRDQRREDQQDQQQQQQQQQQQGNQTPPPATTPTGYKAVSPDKKKYVYAYKHNLYLADEGAEDKAVQLSKDGEEEYTFGPQRGMFGRGRLAGAAATAAATSPPPTEDRKTRPNVTWAADSKAFFVSRADSRGVQELYLVDSIASPRPKLEQYKYPMPGEEKVRKQELFYCDVAKKALTPVKPKWKDERYTGVVWGKAAGELRFIRRDRLQRNMAVCTIDVTTGAEKCLFVESFEAAFLDSQPVRYVEETDELIWWSERSGWGHFYLYGRDGTLKNAITSGSWRASRIVEVDGKNKQLYFVGNAREPGENIYYTHLYRVRFDGTGLTVLDPSVEYVNETNPSRVRGGLNHQSYLSPSKKFVVTSASAVDHAPVALVYDEAGTPVMPLERSDLGQLRATGWQMPETFVVKAADGVTDLYGNLWKPFDFDPKKSYPIIANVYPGPQTEGVVHRFSAHSQTMQLAQLGFIVIQVGHRGGSPERSKAYHSFGYFNLRDYGLVDKKAAIEQLAARHSYIDLTRVGIYGHSGGGFMSAAAVLEPPYNEFFKAAVASAGNHDNNIYNDNWSERYHGLKEVAATDEKKDVAATNSATGASGTTRTGRGGGRRPPPEEEAIEAEIEALLTGFDPDDKESVEEVEKKLTELKKQLAELKKDTGKKDETKTDAKQTDDKKTNAEAAKKETTGTGKQDAKKDNAKADDNKKTGTETTKKETAETGKHDAKKDDAKADDKKIEGKEPPKTKFEIKVPTNAELAANLKGHLLLVHGEIDNNVHPANTMRLADALIKANKRFDLLIIPGARHGFGPAQPYFTQRMWDFFAEHLLADRQTKADIYEKDVKRR</sequence>
<feature type="chain" id="PRO_5012714050" evidence="2">
    <location>
        <begin position="25"/>
        <end position="1014"/>
    </location>
</feature>
<feature type="region of interest" description="Disordered" evidence="1">
    <location>
        <begin position="271"/>
        <end position="291"/>
    </location>
</feature>
<feature type="domain" description="Peptidase S9 prolyl oligopeptidase catalytic" evidence="3">
    <location>
        <begin position="926"/>
        <end position="996"/>
    </location>
</feature>
<dbReference type="PANTHER" id="PTHR11731:SF193">
    <property type="entry name" value="DIPEPTIDYL PEPTIDASE 9"/>
    <property type="match status" value="1"/>
</dbReference>
<dbReference type="SUPFAM" id="SSF53474">
    <property type="entry name" value="alpha/beta-Hydrolases"/>
    <property type="match status" value="1"/>
</dbReference>
<dbReference type="Pfam" id="PF00326">
    <property type="entry name" value="Peptidase_S9"/>
    <property type="match status" value="2"/>
</dbReference>
<feature type="region of interest" description="Disordered" evidence="1">
    <location>
        <begin position="756"/>
        <end position="786"/>
    </location>
</feature>
<feature type="domain" description="Peptidase S9 prolyl oligopeptidase catalytic" evidence="3">
    <location>
        <begin position="635"/>
        <end position="751"/>
    </location>
</feature>
<keyword evidence="2" id="KW-0732">Signal</keyword>
<evidence type="ECO:0000313" key="5">
    <source>
        <dbReference type="EMBL" id="OWK44566.1"/>
    </source>
</evidence>
<protein>
    <submittedName>
        <fullName evidence="5">Dipeptidyl peptidase IV</fullName>
    </submittedName>
</protein>
<evidence type="ECO:0000313" key="6">
    <source>
        <dbReference type="Proteomes" id="UP000214646"/>
    </source>
</evidence>
<dbReference type="Pfam" id="PF00930">
    <property type="entry name" value="DPPIV_N"/>
    <property type="match status" value="1"/>
</dbReference>
<dbReference type="InterPro" id="IPR002469">
    <property type="entry name" value="Peptidase_S9B_N"/>
</dbReference>
<dbReference type="Gene3D" id="3.40.50.1820">
    <property type="entry name" value="alpha/beta hydrolase"/>
    <property type="match status" value="2"/>
</dbReference>
<dbReference type="InterPro" id="IPR029058">
    <property type="entry name" value="AB_hydrolase_fold"/>
</dbReference>
<dbReference type="SUPFAM" id="SSF82171">
    <property type="entry name" value="DPP6 N-terminal domain-like"/>
    <property type="match status" value="1"/>
</dbReference>
<feature type="region of interest" description="Disordered" evidence="1">
    <location>
        <begin position="827"/>
        <end position="912"/>
    </location>
</feature>
<evidence type="ECO:0000259" key="3">
    <source>
        <dbReference type="Pfam" id="PF00326"/>
    </source>
</evidence>
<reference evidence="6" key="1">
    <citation type="submission" date="2017-06" db="EMBL/GenBank/DDBJ databases">
        <title>Genome analysis of Fimbriiglobus ruber SP5, the first member of the order Planctomycetales with confirmed chitinolytic capability.</title>
        <authorList>
            <person name="Ravin N.V."/>
            <person name="Rakitin A.L."/>
            <person name="Ivanova A.A."/>
            <person name="Beletsky A.V."/>
            <person name="Kulichevskaya I.S."/>
            <person name="Mardanov A.V."/>
            <person name="Dedysh S.N."/>
        </authorList>
    </citation>
    <scope>NUCLEOTIDE SEQUENCE [LARGE SCALE GENOMIC DNA]</scope>
    <source>
        <strain evidence="6">SP5</strain>
    </source>
</reference>
<feature type="domain" description="Dipeptidylpeptidase IV N-terminal" evidence="4">
    <location>
        <begin position="292"/>
        <end position="505"/>
    </location>
</feature>
<feature type="signal peptide" evidence="2">
    <location>
        <begin position="1"/>
        <end position="24"/>
    </location>
</feature>
<accession>A0A225E3B1</accession>
<dbReference type="EMBL" id="NIDE01000003">
    <property type="protein sequence ID" value="OWK44566.1"/>
    <property type="molecule type" value="Genomic_DNA"/>
</dbReference>
<organism evidence="5 6">
    <name type="scientific">Fimbriiglobus ruber</name>
    <dbReference type="NCBI Taxonomy" id="1908690"/>
    <lineage>
        <taxon>Bacteria</taxon>
        <taxon>Pseudomonadati</taxon>
        <taxon>Planctomycetota</taxon>
        <taxon>Planctomycetia</taxon>
        <taxon>Gemmatales</taxon>
        <taxon>Gemmataceae</taxon>
        <taxon>Fimbriiglobus</taxon>
    </lineage>
</organism>
<evidence type="ECO:0000256" key="2">
    <source>
        <dbReference type="SAM" id="SignalP"/>
    </source>
</evidence>
<dbReference type="Proteomes" id="UP000214646">
    <property type="component" value="Unassembled WGS sequence"/>
</dbReference>
<evidence type="ECO:0000256" key="1">
    <source>
        <dbReference type="SAM" id="MobiDB-lite"/>
    </source>
</evidence>
<dbReference type="PANTHER" id="PTHR11731">
    <property type="entry name" value="PROTEASE FAMILY S9B,C DIPEPTIDYL-PEPTIDASE IV-RELATED"/>
    <property type="match status" value="1"/>
</dbReference>
<name>A0A225E3B1_9BACT</name>
<dbReference type="RefSeq" id="WP_088253817.1">
    <property type="nucleotide sequence ID" value="NZ_NIDE01000003.1"/>
</dbReference>
<dbReference type="GO" id="GO:0006508">
    <property type="term" value="P:proteolysis"/>
    <property type="evidence" value="ECO:0007669"/>
    <property type="project" value="InterPro"/>
</dbReference>
<proteinExistence type="predicted"/>
<dbReference type="Gene3D" id="2.140.10.30">
    <property type="entry name" value="Dipeptidylpeptidase IV, N-terminal domain"/>
    <property type="match status" value="1"/>
</dbReference>
<dbReference type="InterPro" id="IPR050278">
    <property type="entry name" value="Serine_Prot_S9B/DPPIV"/>
</dbReference>
<dbReference type="AlphaFoldDB" id="A0A225E3B1"/>
<feature type="region of interest" description="Disordered" evidence="1">
    <location>
        <begin position="150"/>
        <end position="217"/>
    </location>
</feature>
<feature type="compositionally biased region" description="Basic and acidic residues" evidence="1">
    <location>
        <begin position="167"/>
        <end position="188"/>
    </location>
</feature>
<keyword evidence="6" id="KW-1185">Reference proteome</keyword>
<feature type="compositionally biased region" description="Low complexity" evidence="1">
    <location>
        <begin position="190"/>
        <end position="201"/>
    </location>
</feature>
<gene>
    <name evidence="5" type="ORF">FRUB_02498</name>
</gene>
<dbReference type="GO" id="GO:0008236">
    <property type="term" value="F:serine-type peptidase activity"/>
    <property type="evidence" value="ECO:0007669"/>
    <property type="project" value="InterPro"/>
</dbReference>
<evidence type="ECO:0000259" key="4">
    <source>
        <dbReference type="Pfam" id="PF00930"/>
    </source>
</evidence>
<dbReference type="InterPro" id="IPR001375">
    <property type="entry name" value="Peptidase_S9_cat"/>
</dbReference>